<reference evidence="1" key="1">
    <citation type="submission" date="2024-07" db="EMBL/GenBank/DDBJ databases">
        <title>Complete genome sequence of Verrucomicrobiaceae bacterium NT6N.</title>
        <authorList>
            <person name="Huang C."/>
            <person name="Takami H."/>
            <person name="Hamasaki K."/>
        </authorList>
    </citation>
    <scope>NUCLEOTIDE SEQUENCE</scope>
    <source>
        <strain evidence="1">NT6N</strain>
    </source>
</reference>
<sequence>MMGAYSLVMTYSISRSALKLSAAVALGLTLTMCEKSKDTSTETSAPEEKQVDPKLLEAQKVIEDDPNVKFIRVVDDKIEFRNIYTDIGMILPYQDIIDGKYDAIKGGKAAASKVLIPKEKESIATGDGDDYKGWGKTPDWIPRYPDLVISPGKIHGTRKDGSVWGQISGSHRDSIEKMREQLIAGFQKSDMVLASELPGDASLSLIFENPPSDNDDESTVKRRVGCSLRHSNGTTFLDMQYTYGY</sequence>
<dbReference type="EMBL" id="AP026866">
    <property type="protein sequence ID" value="BDS06655.1"/>
    <property type="molecule type" value="Genomic_DNA"/>
</dbReference>
<name>A0AAT9FKW8_9BACT</name>
<dbReference type="KEGG" id="osu:NT6N_16950"/>
<dbReference type="AlphaFoldDB" id="A0AAT9FKW8"/>
<protein>
    <submittedName>
        <fullName evidence="1">Uncharacterized protein</fullName>
    </submittedName>
</protein>
<evidence type="ECO:0000313" key="1">
    <source>
        <dbReference type="EMBL" id="BDS06655.1"/>
    </source>
</evidence>
<accession>A0AAT9FKW8</accession>
<proteinExistence type="predicted"/>
<gene>
    <name evidence="1" type="ORF">NT6N_16950</name>
</gene>
<organism evidence="1">
    <name type="scientific">Oceaniferula spumae</name>
    <dbReference type="NCBI Taxonomy" id="2979115"/>
    <lineage>
        <taxon>Bacteria</taxon>
        <taxon>Pseudomonadati</taxon>
        <taxon>Verrucomicrobiota</taxon>
        <taxon>Verrucomicrobiia</taxon>
        <taxon>Verrucomicrobiales</taxon>
        <taxon>Verrucomicrobiaceae</taxon>
        <taxon>Oceaniferula</taxon>
    </lineage>
</organism>